<comment type="caution">
    <text evidence="4">The sequence shown here is derived from an EMBL/GenBank/DDBJ whole genome shotgun (WGS) entry which is preliminary data.</text>
</comment>
<dbReference type="GO" id="GO:0008080">
    <property type="term" value="F:N-acetyltransferase activity"/>
    <property type="evidence" value="ECO:0007669"/>
    <property type="project" value="InterPro"/>
</dbReference>
<protein>
    <submittedName>
        <fullName evidence="4">GNAT family acetyltransferase</fullName>
    </submittedName>
</protein>
<dbReference type="PANTHER" id="PTHR43626">
    <property type="entry name" value="ACYL-COA N-ACYLTRANSFERASE"/>
    <property type="match status" value="1"/>
</dbReference>
<proteinExistence type="predicted"/>
<dbReference type="InterPro" id="IPR016181">
    <property type="entry name" value="Acyl_CoA_acyltransferase"/>
</dbReference>
<evidence type="ECO:0000256" key="2">
    <source>
        <dbReference type="ARBA" id="ARBA00023315"/>
    </source>
</evidence>
<gene>
    <name evidence="4" type="ORF">DL07_10055</name>
</gene>
<dbReference type="GO" id="GO:0005737">
    <property type="term" value="C:cytoplasm"/>
    <property type="evidence" value="ECO:0007669"/>
    <property type="project" value="TreeGrafter"/>
</dbReference>
<dbReference type="Proteomes" id="UP000027855">
    <property type="component" value="Unassembled WGS sequence"/>
</dbReference>
<dbReference type="RefSeq" id="WP_037601079.1">
    <property type="nucleotide sequence ID" value="NZ_JADPCF010000008.1"/>
</dbReference>
<dbReference type="CDD" id="cd04301">
    <property type="entry name" value="NAT_SF"/>
    <property type="match status" value="1"/>
</dbReference>
<dbReference type="SUPFAM" id="SSF55729">
    <property type="entry name" value="Acyl-CoA N-acyltransferases (Nat)"/>
    <property type="match status" value="1"/>
</dbReference>
<evidence type="ECO:0000259" key="3">
    <source>
        <dbReference type="PROSITE" id="PS51186"/>
    </source>
</evidence>
<dbReference type="PANTHER" id="PTHR43626:SF4">
    <property type="entry name" value="GCN5-RELATED N-ACETYLTRANSFERASE 2, CHLOROPLASTIC"/>
    <property type="match status" value="1"/>
</dbReference>
<evidence type="ECO:0000313" key="4">
    <source>
        <dbReference type="EMBL" id="KEO46238.1"/>
    </source>
</evidence>
<evidence type="ECO:0000256" key="1">
    <source>
        <dbReference type="ARBA" id="ARBA00022679"/>
    </source>
</evidence>
<dbReference type="PROSITE" id="PS51186">
    <property type="entry name" value="GNAT"/>
    <property type="match status" value="1"/>
</dbReference>
<keyword evidence="1 4" id="KW-0808">Transferase</keyword>
<accession>A0A074IP89</accession>
<dbReference type="Gene3D" id="3.40.630.30">
    <property type="match status" value="1"/>
</dbReference>
<dbReference type="InterPro" id="IPR045039">
    <property type="entry name" value="NSI-like"/>
</dbReference>
<name>A0A074IP89_STRSL</name>
<dbReference type="Pfam" id="PF13508">
    <property type="entry name" value="Acetyltransf_7"/>
    <property type="match status" value="1"/>
</dbReference>
<sequence>MLNYKKEIPAITDLLALYSSVGWTNYTNNPTMLEEAVKASLWQLAVYDKEELVAYIRLVGDGHSVLLVQDLLVRPDYQRQGIGKKLLEKALETFPHVYQRLLVTERSEKNLAFYQSLGFVELSEQACTGMIYKY</sequence>
<dbReference type="EMBL" id="JJMT01000006">
    <property type="protein sequence ID" value="KEO46238.1"/>
    <property type="molecule type" value="Genomic_DNA"/>
</dbReference>
<keyword evidence="2" id="KW-0012">Acyltransferase</keyword>
<dbReference type="AlphaFoldDB" id="A0A074IP89"/>
<evidence type="ECO:0000313" key="5">
    <source>
        <dbReference type="Proteomes" id="UP000027855"/>
    </source>
</evidence>
<feature type="domain" description="N-acetyltransferase" evidence="3">
    <location>
        <begin position="2"/>
        <end position="134"/>
    </location>
</feature>
<organism evidence="4 5">
    <name type="scientific">Streptococcus salivarius</name>
    <dbReference type="NCBI Taxonomy" id="1304"/>
    <lineage>
        <taxon>Bacteria</taxon>
        <taxon>Bacillati</taxon>
        <taxon>Bacillota</taxon>
        <taxon>Bacilli</taxon>
        <taxon>Lactobacillales</taxon>
        <taxon>Streptococcaceae</taxon>
        <taxon>Streptococcus</taxon>
    </lineage>
</organism>
<dbReference type="InterPro" id="IPR000182">
    <property type="entry name" value="GNAT_dom"/>
</dbReference>
<reference evidence="4 5" key="1">
    <citation type="submission" date="2014-04" db="EMBL/GenBank/DDBJ databases">
        <title>Variable characteristics of bacteriocin-producing Streptococcus salivarius strains isolated from Malaysian subjects.</title>
        <authorList>
            <person name="Philip K."/>
            <person name="Barbour A."/>
        </authorList>
    </citation>
    <scope>NUCLEOTIDE SEQUENCE [LARGE SCALE GENOMIC DNA]</scope>
    <source>
        <strain evidence="4 5">NU10</strain>
    </source>
</reference>